<keyword evidence="2" id="KW-0812">Transmembrane</keyword>
<dbReference type="EMBL" id="JAYMRP010000003">
    <property type="protein sequence ID" value="MFB8772131.1"/>
    <property type="molecule type" value="Genomic_DNA"/>
</dbReference>
<feature type="region of interest" description="Disordered" evidence="1">
    <location>
        <begin position="54"/>
        <end position="80"/>
    </location>
</feature>
<feature type="compositionally biased region" description="Basic residues" evidence="1">
    <location>
        <begin position="54"/>
        <end position="71"/>
    </location>
</feature>
<gene>
    <name evidence="3" type="ORF">VSS16_05200</name>
</gene>
<keyword evidence="2" id="KW-1133">Transmembrane helix</keyword>
<evidence type="ECO:0000313" key="4">
    <source>
        <dbReference type="Proteomes" id="UP001585080"/>
    </source>
</evidence>
<evidence type="ECO:0000256" key="2">
    <source>
        <dbReference type="SAM" id="Phobius"/>
    </source>
</evidence>
<reference evidence="3 4" key="1">
    <citation type="submission" date="2024-01" db="EMBL/GenBank/DDBJ databases">
        <title>Genome mining of biosynthetic gene clusters to explore secondary metabolites of Streptomyces sp.</title>
        <authorList>
            <person name="Baig A."/>
            <person name="Ajitkumar Shintre N."/>
            <person name="Kumar H."/>
            <person name="Anbarasu A."/>
            <person name="Ramaiah S."/>
        </authorList>
    </citation>
    <scope>NUCLEOTIDE SEQUENCE [LARGE SCALE GENOMIC DNA]</scope>
    <source>
        <strain evidence="3 4">A57</strain>
    </source>
</reference>
<evidence type="ECO:0000313" key="3">
    <source>
        <dbReference type="EMBL" id="MFB8772131.1"/>
    </source>
</evidence>
<evidence type="ECO:0000256" key="1">
    <source>
        <dbReference type="SAM" id="MobiDB-lite"/>
    </source>
</evidence>
<proteinExistence type="predicted"/>
<dbReference type="Proteomes" id="UP001585080">
    <property type="component" value="Unassembled WGS sequence"/>
</dbReference>
<feature type="transmembrane region" description="Helical" evidence="2">
    <location>
        <begin position="16"/>
        <end position="39"/>
    </location>
</feature>
<dbReference type="RefSeq" id="WP_376731112.1">
    <property type="nucleotide sequence ID" value="NZ_JAYMRP010000003.1"/>
</dbReference>
<name>A0ABV5E5K2_9ACTN</name>
<organism evidence="3 4">
    <name type="scientific">Streptomyces broussonetiae</name>
    <dbReference type="NCBI Taxonomy" id="2686304"/>
    <lineage>
        <taxon>Bacteria</taxon>
        <taxon>Bacillati</taxon>
        <taxon>Actinomycetota</taxon>
        <taxon>Actinomycetes</taxon>
        <taxon>Kitasatosporales</taxon>
        <taxon>Streptomycetaceae</taxon>
        <taxon>Streptomyces</taxon>
    </lineage>
</organism>
<keyword evidence="2" id="KW-0472">Membrane</keyword>
<protein>
    <submittedName>
        <fullName evidence="3">Uncharacterized protein</fullName>
    </submittedName>
</protein>
<keyword evidence="4" id="KW-1185">Reference proteome</keyword>
<sequence>MIAEALTVLWSLGAALLIWLALIATAAVLALEALAIALYRATRAAWRLLRPHRRRRPSWARTRRSSRHHARTRPDYQEAA</sequence>
<accession>A0ABV5E5K2</accession>
<comment type="caution">
    <text evidence="3">The sequence shown here is derived from an EMBL/GenBank/DDBJ whole genome shotgun (WGS) entry which is preliminary data.</text>
</comment>